<keyword evidence="4 10" id="KW-0812">Transmembrane</keyword>
<keyword evidence="3" id="KW-1003">Cell membrane</keyword>
<evidence type="ECO:0000256" key="7">
    <source>
        <dbReference type="ARBA" id="ARBA00023136"/>
    </source>
</evidence>
<dbReference type="RefSeq" id="WP_091646068.1">
    <property type="nucleotide sequence ID" value="NZ_FOEG01000012.1"/>
</dbReference>
<evidence type="ECO:0000256" key="6">
    <source>
        <dbReference type="ARBA" id="ARBA00022989"/>
    </source>
</evidence>
<keyword evidence="2 8" id="KW-0813">Transport</keyword>
<feature type="transmembrane region" description="Helical" evidence="10">
    <location>
        <begin position="20"/>
        <end position="44"/>
    </location>
</feature>
<dbReference type="Pfam" id="PF01618">
    <property type="entry name" value="MotA_ExbB"/>
    <property type="match status" value="1"/>
</dbReference>
<feature type="region of interest" description="Disordered" evidence="9">
    <location>
        <begin position="219"/>
        <end position="240"/>
    </location>
</feature>
<keyword evidence="6 10" id="KW-1133">Transmembrane helix</keyword>
<dbReference type="AlphaFoldDB" id="A0A1H8VH23"/>
<evidence type="ECO:0000259" key="11">
    <source>
        <dbReference type="Pfam" id="PF01618"/>
    </source>
</evidence>
<name>A0A1H8VH23_9GAMM</name>
<evidence type="ECO:0000256" key="3">
    <source>
        <dbReference type="ARBA" id="ARBA00022475"/>
    </source>
</evidence>
<sequence>MADPAAVTALSDRLGVLLDLGGPVVAVLLLMSVVGIAIGLLKLWQFQRLRITRLGFVNGCLDELRQGRDDAVLERLADERNPAARVMETAIRGRRDPDVPMELVREEVTRVATGYLDALRSYLRGLEVIGSLAPLIGLLGTVLGMIDAFRQLEGAGSQVDPALLSGGIWEALLTTAVGLAVAIPAVVLLNWFEGRVDRFRHRMEDAVTQVFTQGLRAGHAPEAQDDSVASLQSKRAADAH</sequence>
<protein>
    <submittedName>
        <fullName evidence="12">Outer membrane transport energization protein ExbB</fullName>
    </submittedName>
</protein>
<keyword evidence="7 10" id="KW-0472">Membrane</keyword>
<accession>A0A1H8VH23</accession>
<feature type="transmembrane region" description="Helical" evidence="10">
    <location>
        <begin position="166"/>
        <end position="192"/>
    </location>
</feature>
<evidence type="ECO:0000256" key="4">
    <source>
        <dbReference type="ARBA" id="ARBA00022692"/>
    </source>
</evidence>
<comment type="similarity">
    <text evidence="8">Belongs to the exbB/tolQ family.</text>
</comment>
<dbReference type="PANTHER" id="PTHR30625:SF15">
    <property type="entry name" value="BIOPOLYMER TRANSPORT PROTEIN EXBB"/>
    <property type="match status" value="1"/>
</dbReference>
<dbReference type="Proteomes" id="UP000199657">
    <property type="component" value="Unassembled WGS sequence"/>
</dbReference>
<dbReference type="OrthoDB" id="4045at2"/>
<evidence type="ECO:0000313" key="12">
    <source>
        <dbReference type="EMBL" id="SEP14604.1"/>
    </source>
</evidence>
<comment type="subcellular location">
    <subcellularLocation>
        <location evidence="1">Cell membrane</location>
        <topology evidence="1">Multi-pass membrane protein</topology>
    </subcellularLocation>
    <subcellularLocation>
        <location evidence="8">Membrane</location>
        <topology evidence="8">Multi-pass membrane protein</topology>
    </subcellularLocation>
</comment>
<evidence type="ECO:0000256" key="2">
    <source>
        <dbReference type="ARBA" id="ARBA00022448"/>
    </source>
</evidence>
<feature type="domain" description="MotA/TolQ/ExbB proton channel" evidence="11">
    <location>
        <begin position="80"/>
        <end position="204"/>
    </location>
</feature>
<keyword evidence="5 8" id="KW-0653">Protein transport</keyword>
<gene>
    <name evidence="12" type="ORF">SAMN04488052_11263</name>
</gene>
<feature type="transmembrane region" description="Helical" evidence="10">
    <location>
        <begin position="128"/>
        <end position="146"/>
    </location>
</feature>
<dbReference type="PANTHER" id="PTHR30625">
    <property type="entry name" value="PROTEIN TOLQ"/>
    <property type="match status" value="1"/>
</dbReference>
<dbReference type="STRING" id="406100.SAMN04488052_11263"/>
<evidence type="ECO:0000256" key="10">
    <source>
        <dbReference type="SAM" id="Phobius"/>
    </source>
</evidence>
<evidence type="ECO:0000256" key="1">
    <source>
        <dbReference type="ARBA" id="ARBA00004651"/>
    </source>
</evidence>
<evidence type="ECO:0000256" key="8">
    <source>
        <dbReference type="RuleBase" id="RU004057"/>
    </source>
</evidence>
<evidence type="ECO:0000256" key="5">
    <source>
        <dbReference type="ARBA" id="ARBA00022927"/>
    </source>
</evidence>
<keyword evidence="13" id="KW-1185">Reference proteome</keyword>
<dbReference type="InterPro" id="IPR002898">
    <property type="entry name" value="MotA_ExbB_proton_chnl"/>
</dbReference>
<dbReference type="EMBL" id="FOEG01000012">
    <property type="protein sequence ID" value="SEP14604.1"/>
    <property type="molecule type" value="Genomic_DNA"/>
</dbReference>
<evidence type="ECO:0000313" key="13">
    <source>
        <dbReference type="Proteomes" id="UP000199657"/>
    </source>
</evidence>
<dbReference type="GO" id="GO:0005886">
    <property type="term" value="C:plasma membrane"/>
    <property type="evidence" value="ECO:0007669"/>
    <property type="project" value="UniProtKB-SubCell"/>
</dbReference>
<dbReference type="InterPro" id="IPR050790">
    <property type="entry name" value="ExbB/TolQ_transport"/>
</dbReference>
<organism evidence="12 13">
    <name type="scientific">Aquisalimonas asiatica</name>
    <dbReference type="NCBI Taxonomy" id="406100"/>
    <lineage>
        <taxon>Bacteria</taxon>
        <taxon>Pseudomonadati</taxon>
        <taxon>Pseudomonadota</taxon>
        <taxon>Gammaproteobacteria</taxon>
        <taxon>Chromatiales</taxon>
        <taxon>Ectothiorhodospiraceae</taxon>
        <taxon>Aquisalimonas</taxon>
    </lineage>
</organism>
<evidence type="ECO:0000256" key="9">
    <source>
        <dbReference type="SAM" id="MobiDB-lite"/>
    </source>
</evidence>
<dbReference type="GO" id="GO:0017038">
    <property type="term" value="P:protein import"/>
    <property type="evidence" value="ECO:0007669"/>
    <property type="project" value="TreeGrafter"/>
</dbReference>
<proteinExistence type="inferred from homology"/>
<reference evidence="12 13" key="1">
    <citation type="submission" date="2016-10" db="EMBL/GenBank/DDBJ databases">
        <authorList>
            <person name="de Groot N.N."/>
        </authorList>
    </citation>
    <scope>NUCLEOTIDE SEQUENCE [LARGE SCALE GENOMIC DNA]</scope>
    <source>
        <strain evidence="12 13">CGMCC 1.6291</strain>
    </source>
</reference>